<protein>
    <submittedName>
        <fullName evidence="1">Uncharacterized protein</fullName>
    </submittedName>
</protein>
<keyword evidence="2" id="KW-1185">Reference proteome</keyword>
<evidence type="ECO:0000313" key="2">
    <source>
        <dbReference type="Proteomes" id="UP000015100"/>
    </source>
</evidence>
<reference evidence="1 2" key="1">
    <citation type="journal article" date="2013" name="PLoS Genet.">
        <title>Genomic mechanisms accounting for the adaptation to parasitism in nematode-trapping fungi.</title>
        <authorList>
            <person name="Meerupati T."/>
            <person name="Andersson K.M."/>
            <person name="Friman E."/>
            <person name="Kumar D."/>
            <person name="Tunlid A."/>
            <person name="Ahren D."/>
        </authorList>
    </citation>
    <scope>NUCLEOTIDE SEQUENCE [LARGE SCALE GENOMIC DNA]</scope>
    <source>
        <strain evidence="1 2">CBS 200.50</strain>
    </source>
</reference>
<dbReference type="OrthoDB" id="5271273at2759"/>
<organism evidence="1 2">
    <name type="scientific">Dactylellina haptotyla (strain CBS 200.50)</name>
    <name type="common">Nematode-trapping fungus</name>
    <name type="synonym">Monacrosporium haptotylum</name>
    <dbReference type="NCBI Taxonomy" id="1284197"/>
    <lineage>
        <taxon>Eukaryota</taxon>
        <taxon>Fungi</taxon>
        <taxon>Dikarya</taxon>
        <taxon>Ascomycota</taxon>
        <taxon>Pezizomycotina</taxon>
        <taxon>Orbiliomycetes</taxon>
        <taxon>Orbiliales</taxon>
        <taxon>Orbiliaceae</taxon>
        <taxon>Dactylellina</taxon>
    </lineage>
</organism>
<comment type="caution">
    <text evidence="1">The sequence shown here is derived from an EMBL/GenBank/DDBJ whole genome shotgun (WGS) entry which is preliminary data.</text>
</comment>
<sequence length="304" mass="34213">MLAHGILEQEPGEEKVVPPGTIDLVVGARYNTRSCKLGLWVNGPRNRKGAGWEGYPLGYWDGEGWQPGNYPDPALNRACVKLTDLHPEFILANNPTRPQLSSYLMTGYCECEFFETEDCTPPARFSVFNREDSALWKNGQDDNRILSMRCWYTDHWDLFVSGSVRFVEAELGPLVDGIRQPIISNNHRPSILVNIGRPDLGQCKQFDRTGQVLPSKIVINGCTCAFWSNPDCSHGSSFIFGTSGREKREFAPDYAFNGAEIASYRCWPPWGIAWEARSDIGIEEMGPYDDVYEKPGWNDFTGVV</sequence>
<dbReference type="Proteomes" id="UP000015100">
    <property type="component" value="Unassembled WGS sequence"/>
</dbReference>
<dbReference type="OMA" id="MIESIRC"/>
<dbReference type="HOGENOM" id="CLU_915337_0_0_1"/>
<gene>
    <name evidence="1" type="ORF">H072_9590</name>
</gene>
<name>S8BC53_DACHA</name>
<dbReference type="AlphaFoldDB" id="S8BC53"/>
<dbReference type="EMBL" id="AQGS01000823">
    <property type="protein sequence ID" value="EPS36763.1"/>
    <property type="molecule type" value="Genomic_DNA"/>
</dbReference>
<accession>S8BC53</accession>
<proteinExistence type="predicted"/>
<evidence type="ECO:0000313" key="1">
    <source>
        <dbReference type="EMBL" id="EPS36763.1"/>
    </source>
</evidence>
<reference evidence="2" key="2">
    <citation type="submission" date="2013-04" db="EMBL/GenBank/DDBJ databases">
        <title>Genomic mechanisms accounting for the adaptation to parasitism in nematode-trapping fungi.</title>
        <authorList>
            <person name="Ahren D.G."/>
        </authorList>
    </citation>
    <scope>NUCLEOTIDE SEQUENCE [LARGE SCALE GENOMIC DNA]</scope>
    <source>
        <strain evidence="2">CBS 200.50</strain>
    </source>
</reference>